<dbReference type="InterPro" id="IPR023366">
    <property type="entry name" value="ATP_synth_asu-like_sf"/>
</dbReference>
<organism evidence="2 3">
    <name type="scientific">Falsiroseomonas frigidaquae</name>
    <dbReference type="NCBI Taxonomy" id="487318"/>
    <lineage>
        <taxon>Bacteria</taxon>
        <taxon>Pseudomonadati</taxon>
        <taxon>Pseudomonadota</taxon>
        <taxon>Alphaproteobacteria</taxon>
        <taxon>Acetobacterales</taxon>
        <taxon>Roseomonadaceae</taxon>
        <taxon>Falsiroseomonas</taxon>
    </lineage>
</organism>
<protein>
    <recommendedName>
        <fullName evidence="1">Rhamnogalacturonase A/B/Epimerase-like pectate lyase domain-containing protein</fullName>
    </recommendedName>
</protein>
<evidence type="ECO:0000313" key="2">
    <source>
        <dbReference type="EMBL" id="NKE48413.1"/>
    </source>
</evidence>
<reference evidence="2 3" key="1">
    <citation type="submission" date="2020-03" db="EMBL/GenBank/DDBJ databases">
        <title>Roseomonas selenitidurans sp. nov. isolated from soil.</title>
        <authorList>
            <person name="Liu H."/>
        </authorList>
    </citation>
    <scope>NUCLEOTIDE SEQUENCE [LARGE SCALE GENOMIC DNA]</scope>
    <source>
        <strain evidence="2 3">JCM 15073</strain>
    </source>
</reference>
<feature type="domain" description="Rhamnogalacturonase A/B/Epimerase-like pectate lyase" evidence="1">
    <location>
        <begin position="2"/>
        <end position="48"/>
    </location>
</feature>
<dbReference type="Gene3D" id="2.40.30.20">
    <property type="match status" value="1"/>
</dbReference>
<comment type="caution">
    <text evidence="2">The sequence shown here is derived from an EMBL/GenBank/DDBJ whole genome shotgun (WGS) entry which is preliminary data.</text>
</comment>
<name>A0ABX1F7Y0_9PROT</name>
<proteinExistence type="predicted"/>
<dbReference type="InterPro" id="IPR024535">
    <property type="entry name" value="RHGA/B-epi-like_pectate_lyase"/>
</dbReference>
<dbReference type="Proteomes" id="UP000765160">
    <property type="component" value="Unassembled WGS sequence"/>
</dbReference>
<gene>
    <name evidence="2" type="ORF">HB662_26810</name>
</gene>
<dbReference type="SUPFAM" id="SSF51126">
    <property type="entry name" value="Pectin lyase-like"/>
    <property type="match status" value="2"/>
</dbReference>
<sequence>MFHVRDFGAVGNGTTDDAAAIQAAIDAASAGGGGIVRLGPRRYRVSGANLVVKENVCLEGPASFPGGQRLAADYRTIPGTLVLSSSRTIQVLRAGTLRALTLMREGLGTPPASMRAGVTLRDGMAGTAITIGDGSGSHHDVMVEDLLILGFDLAIRSDNSQRLNVRRLRGDNRNGIYLTRTYDISRVHDVHFWPFLTGNLSGVSLYTRSVSAAANNGSGAIRITTSATHGLVTGDVVNVYGVGGVPAANSRYVVTVVDSTRVDLQGSAFTGSWSGGGTLAVWNNRRTGIAFRVEDSDVAEFVNCFCYGYDRGFDLGTGAQSIQLHNCSVDDLLTLKDPGTVGALIQGTAFRTKWVGGFISSMATAIRVNSAATNQGDNQFVGVMIGGDGGGRAVEVFDGGLTLVACDLPAARVYLASTGDSLSVVASDTRSATFEAQTGADLARIALVGNRLQALGSSADQTSALLRRRSEALGAELDLENQDGAIAYRLNVGAGALAPLAIGGDTEANPNGGVVFGAPSDMTAPMKLTLRRASTTPAAGHALGQLAFSGRNLAGTETEFARAGGLSEAVTSGAESGAFVVETRSGGTLAERFRIAASGTVTLTGPLLLPADPTAAAQAANKGYVDAQFTTRRLPVVATSGATALTLAAHNGRLVSANTGTTLGIDWAATGDGFSCLVANRGATDLAISLTGFTAATPGNPDGLTKIRAGGLATLLAFSPDGGTTKVLLLSGAAAP</sequence>
<evidence type="ECO:0000259" key="1">
    <source>
        <dbReference type="Pfam" id="PF12708"/>
    </source>
</evidence>
<keyword evidence="3" id="KW-1185">Reference proteome</keyword>
<dbReference type="Gene3D" id="2.160.20.10">
    <property type="entry name" value="Single-stranded right-handed beta-helix, Pectin lyase-like"/>
    <property type="match status" value="1"/>
</dbReference>
<dbReference type="EMBL" id="JAAVTX010000009">
    <property type="protein sequence ID" value="NKE48413.1"/>
    <property type="molecule type" value="Genomic_DNA"/>
</dbReference>
<accession>A0ABX1F7Y0</accession>
<dbReference type="InterPro" id="IPR012334">
    <property type="entry name" value="Pectin_lyas_fold"/>
</dbReference>
<evidence type="ECO:0000313" key="3">
    <source>
        <dbReference type="Proteomes" id="UP000765160"/>
    </source>
</evidence>
<dbReference type="Pfam" id="PF12708">
    <property type="entry name" value="Pect-lyase_RHGA_epim"/>
    <property type="match status" value="1"/>
</dbReference>
<dbReference type="InterPro" id="IPR011050">
    <property type="entry name" value="Pectin_lyase_fold/virulence"/>
</dbReference>